<evidence type="ECO:0000256" key="1">
    <source>
        <dbReference type="ARBA" id="ARBA00004604"/>
    </source>
</evidence>
<dbReference type="GO" id="GO:0030686">
    <property type="term" value="C:90S preribosome"/>
    <property type="evidence" value="ECO:0007669"/>
    <property type="project" value="TreeGrafter"/>
</dbReference>
<evidence type="ECO:0000256" key="9">
    <source>
        <dbReference type="ARBA" id="ARBA00023274"/>
    </source>
</evidence>
<dbReference type="GO" id="GO:0030515">
    <property type="term" value="F:snoRNA binding"/>
    <property type="evidence" value="ECO:0007669"/>
    <property type="project" value="TreeGrafter"/>
</dbReference>
<evidence type="ECO:0000256" key="2">
    <source>
        <dbReference type="ARBA" id="ARBA00010559"/>
    </source>
</evidence>
<dbReference type="InterPro" id="IPR022125">
    <property type="entry name" value="U3snoRNP10_N"/>
</dbReference>
<dbReference type="InterPro" id="IPR021133">
    <property type="entry name" value="HEAT_type_2"/>
</dbReference>
<dbReference type="InterPro" id="IPR011989">
    <property type="entry name" value="ARM-like"/>
</dbReference>
<dbReference type="Pfam" id="PF23243">
    <property type="entry name" value="HEAT_HEATR1"/>
    <property type="match status" value="1"/>
</dbReference>
<evidence type="ECO:0000313" key="15">
    <source>
        <dbReference type="Proteomes" id="UP000799324"/>
    </source>
</evidence>
<dbReference type="Pfam" id="PF08146">
    <property type="entry name" value="BP28CT"/>
    <property type="match status" value="1"/>
</dbReference>
<dbReference type="SUPFAM" id="SSF48371">
    <property type="entry name" value="ARM repeat"/>
    <property type="match status" value="2"/>
</dbReference>
<dbReference type="GO" id="GO:0034455">
    <property type="term" value="C:t-UTP complex"/>
    <property type="evidence" value="ECO:0007669"/>
    <property type="project" value="TreeGrafter"/>
</dbReference>
<evidence type="ECO:0000256" key="12">
    <source>
        <dbReference type="RuleBase" id="RU367065"/>
    </source>
</evidence>
<dbReference type="InterPro" id="IPR012954">
    <property type="entry name" value="BP28_C_dom"/>
</dbReference>
<keyword evidence="15" id="KW-1185">Reference proteome</keyword>
<evidence type="ECO:0000256" key="10">
    <source>
        <dbReference type="ARBA" id="ARBA00025076"/>
    </source>
</evidence>
<keyword evidence="8 12" id="KW-0539">Nucleus</keyword>
<name>A0A6A6SUA5_9PLEO</name>
<comment type="similarity">
    <text evidence="2 12">Belongs to the HEATR1/UTP10 family.</text>
</comment>
<comment type="subcellular location">
    <subcellularLocation>
        <location evidence="1 12">Nucleus</location>
        <location evidence="1 12">Nucleolus</location>
    </subcellularLocation>
</comment>
<dbReference type="GO" id="GO:0000462">
    <property type="term" value="P:maturation of SSU-rRNA from tricistronic rRNA transcript (SSU-rRNA, 5.8S rRNA, LSU-rRNA)"/>
    <property type="evidence" value="ECO:0007669"/>
    <property type="project" value="TreeGrafter"/>
</dbReference>
<dbReference type="PROSITE" id="PS50077">
    <property type="entry name" value="HEAT_REPEAT"/>
    <property type="match status" value="1"/>
</dbReference>
<dbReference type="Pfam" id="PF02985">
    <property type="entry name" value="HEAT"/>
    <property type="match status" value="1"/>
</dbReference>
<accession>A0A6A6SUA5</accession>
<evidence type="ECO:0000259" key="13">
    <source>
        <dbReference type="SMART" id="SM01036"/>
    </source>
</evidence>
<keyword evidence="5 12" id="KW-0690">Ribosome biogenesis</keyword>
<evidence type="ECO:0000256" key="3">
    <source>
        <dbReference type="ARBA" id="ARBA00011399"/>
    </source>
</evidence>
<evidence type="ECO:0000256" key="6">
    <source>
        <dbReference type="ARBA" id="ARBA00022552"/>
    </source>
</evidence>
<protein>
    <recommendedName>
        <fullName evidence="4 12">U3 small nucleolar RNA-associated protein 10</fullName>
    </recommendedName>
</protein>
<dbReference type="PANTHER" id="PTHR13457">
    <property type="entry name" value="BAP28"/>
    <property type="match status" value="1"/>
</dbReference>
<gene>
    <name evidence="14" type="ORF">K491DRAFT_720560</name>
</gene>
<dbReference type="EMBL" id="MU004448">
    <property type="protein sequence ID" value="KAF2650637.1"/>
    <property type="molecule type" value="Genomic_DNA"/>
</dbReference>
<keyword evidence="6 12" id="KW-0698">rRNA processing</keyword>
<evidence type="ECO:0000256" key="5">
    <source>
        <dbReference type="ARBA" id="ARBA00022517"/>
    </source>
</evidence>
<keyword evidence="7" id="KW-0677">Repeat</keyword>
<evidence type="ECO:0000313" key="14">
    <source>
        <dbReference type="EMBL" id="KAF2650637.1"/>
    </source>
</evidence>
<comment type="function">
    <text evidence="10">Involved in nucleolar processing of pre-18S ribosomal RNA. Involved in ribosome biosynthesis.</text>
</comment>
<sequence length="1794" mass="197165">MTSLQKQLAAIAASSTHQLDLKAQKVAHAKSLLFEPRVAASQSFDSIYLICAEGYRDLCALDPRFLPFARTLFSEQSKAEDRTQMNKKENKELDAVIEPFLTLVGPRLLLKPAEKALEWLVRRFRVHEYNTECLVLTYLPYHASPQFLALLSVLPPSPPPTLRFLFPYISPPATLPRTAIVYTATNTPAFFSALQSYVVKVLQAGHQGPSLLSFWSGVTTQATDAVLEQSQSGRRDVQDERQEQLLLRVFPALNECLKLSDVSEAVMGCYMIVIVLATKGVFEDKILDSLMEAVVRSQRPETLDACIMCLAIIAEERSQPRLPDKVNRRLLRIPDLAQSLTSLSTRCRIERLALGCALGAVDTLGQSGRSMDALNTFENIIKARLLGSTLLQTVLLHLLRLARITKPGSETHGELINLLTELNDSTYAADFLRNIAREHNEDFEFLGLSLDQDSAHMEDIELPDSDDDMIDADQIADPSNGGPVLPQLEVSASSFLEQGASESFASALTALEASLASRIRVDQFLESGELGRSEAFDKPLFLSFLARAWCGNTSTSAKVTAIHSSNRVMNEIPSGVDLQHLIPYLVCALSDSSATVRRAAATCVSTISKQAAPSSKDGRHHIWGSSNLYGDRSGDLASLSKGQTASILASVVVPVLEECVMDSSVITTSIRNVLEGAHSSKNQSGHSLKAPVRSSFALFLGSHVAATPLLGVRLRLLPLFKFKGKASSGVRTHSILPTIRAWCSLATEEAARVCSSEGLEIPDADKAHMSALLAREPESIELLRATLSGVVKYDRMELREAAFDRVVSIWPSMKSESRLLLGQCLLDLALRNESITIVDRVSKTRALEALRTLKLDTAVLAAFLESVLSTHQMPEGPPAKKRRRSSKNELMRADFQGSGELTKQLRRLTLVLELLEGSNAGEHTALFKNLFSILGDLQQLKVQSGSELVYLQSLILGSLTPIVKQLKDRNDSSEYEAYVRADLLIDCIRHSSSPQVQNSALLLIASLASWVPELVLHNLMPIFTFIGSTLLRQNDEYSAHVVDQTISKVVPQLAASLRAKHRDFLVGVADLLLSFTAAFEHIPNHRRHRLFFELAQTLGPEDSLSAITALLADRYPGSSAQRKFIPELLLRFEPAVTLQTLKGYLALVIDATSAKRKVSDTLFSLNEKQPAQVETAINNLLSGLADLATDNSLRKHIAKAFHPNRDPATSREIFGGVVENIIHLSRKLEDKARLYKSCNRVFANCLDALPTPDLVASSSGLLAKSDEHVQVAVMKAVELRAGSSLHHDQRSVEQMLDFLPQVDRLLQKSGDINVKKLAVSCIDQIVEQFGKKNTAIVATAANTISGPRALSDANDEVRILSLLCLTSMVDVLEEEAISLLPTVLPTSFKYLKESINQEKPSLHNAVFSLLSNIVERLAFMFSREYMVPSLELSQQSAAADGLDATCDASRQQFQESVARHLSAQETFAAIKVTWCSAVTNGFEAAREQLNLIASTIENQPKSKMIKASPTLFSLLLEAFDIRSAVAASTGEETIDEDEIEQLESILIEAVISMTLKLNDTTFRPFFAQLVDQTSSSSRQDASRSITYYKFLAAFFERFKSIVTSYSSYILEHAATLLQTLSKPRSSKSNTASSTDLNIALLAALTASFTYDQDSFWQSPSHYTTIMPPLLSHLTIPPPSSPSPFTTSSYIPTHVLPAITALAAATSSPDNHRALNSILLKYMRSEAAYTRLAAVLCEQALTTKLGEEWLALLPEMLPFVSELREDDDEGVERETQRWIGAMEGILGEDLEGMLQ</sequence>
<feature type="domain" description="BP28 C-terminal" evidence="13">
    <location>
        <begin position="1501"/>
        <end position="1655"/>
    </location>
</feature>
<evidence type="ECO:0000256" key="8">
    <source>
        <dbReference type="ARBA" id="ARBA00023242"/>
    </source>
</evidence>
<keyword evidence="9 12" id="KW-0687">Ribonucleoprotein</keyword>
<reference evidence="14" key="1">
    <citation type="journal article" date="2020" name="Stud. Mycol.">
        <title>101 Dothideomycetes genomes: a test case for predicting lifestyles and emergence of pathogens.</title>
        <authorList>
            <person name="Haridas S."/>
            <person name="Albert R."/>
            <person name="Binder M."/>
            <person name="Bloem J."/>
            <person name="Labutti K."/>
            <person name="Salamov A."/>
            <person name="Andreopoulos B."/>
            <person name="Baker S."/>
            <person name="Barry K."/>
            <person name="Bills G."/>
            <person name="Bluhm B."/>
            <person name="Cannon C."/>
            <person name="Castanera R."/>
            <person name="Culley D."/>
            <person name="Daum C."/>
            <person name="Ezra D."/>
            <person name="Gonzalez J."/>
            <person name="Henrissat B."/>
            <person name="Kuo A."/>
            <person name="Liang C."/>
            <person name="Lipzen A."/>
            <person name="Lutzoni F."/>
            <person name="Magnuson J."/>
            <person name="Mondo S."/>
            <person name="Nolan M."/>
            <person name="Ohm R."/>
            <person name="Pangilinan J."/>
            <person name="Park H.-J."/>
            <person name="Ramirez L."/>
            <person name="Alfaro M."/>
            <person name="Sun H."/>
            <person name="Tritt A."/>
            <person name="Yoshinaga Y."/>
            <person name="Zwiers L.-H."/>
            <person name="Turgeon B."/>
            <person name="Goodwin S."/>
            <person name="Spatafora J."/>
            <person name="Crous P."/>
            <person name="Grigoriev I."/>
        </authorList>
    </citation>
    <scope>NUCLEOTIDE SEQUENCE</scope>
    <source>
        <strain evidence="14">CBS 122681</strain>
    </source>
</reference>
<dbReference type="Pfam" id="PF12397">
    <property type="entry name" value="U3snoRNP10"/>
    <property type="match status" value="1"/>
</dbReference>
<evidence type="ECO:0000256" key="11">
    <source>
        <dbReference type="PROSITE-ProRule" id="PRU00103"/>
    </source>
</evidence>
<dbReference type="GO" id="GO:0032040">
    <property type="term" value="C:small-subunit processome"/>
    <property type="evidence" value="ECO:0007669"/>
    <property type="project" value="TreeGrafter"/>
</dbReference>
<dbReference type="Proteomes" id="UP000799324">
    <property type="component" value="Unassembled WGS sequence"/>
</dbReference>
<dbReference type="PANTHER" id="PTHR13457:SF1">
    <property type="entry name" value="HEAT REPEAT-CONTAINING PROTEIN 1"/>
    <property type="match status" value="1"/>
</dbReference>
<dbReference type="InterPro" id="IPR000357">
    <property type="entry name" value="HEAT"/>
</dbReference>
<evidence type="ECO:0000256" key="4">
    <source>
        <dbReference type="ARBA" id="ARBA00015399"/>
    </source>
</evidence>
<dbReference type="SMART" id="SM01036">
    <property type="entry name" value="BP28CT"/>
    <property type="match status" value="1"/>
</dbReference>
<dbReference type="InterPro" id="IPR016024">
    <property type="entry name" value="ARM-type_fold"/>
</dbReference>
<dbReference type="GO" id="GO:0045943">
    <property type="term" value="P:positive regulation of transcription by RNA polymerase I"/>
    <property type="evidence" value="ECO:0007669"/>
    <property type="project" value="TreeGrafter"/>
</dbReference>
<organism evidence="14 15">
    <name type="scientific">Lophiostoma macrostomum CBS 122681</name>
    <dbReference type="NCBI Taxonomy" id="1314788"/>
    <lineage>
        <taxon>Eukaryota</taxon>
        <taxon>Fungi</taxon>
        <taxon>Dikarya</taxon>
        <taxon>Ascomycota</taxon>
        <taxon>Pezizomycotina</taxon>
        <taxon>Dothideomycetes</taxon>
        <taxon>Pleosporomycetidae</taxon>
        <taxon>Pleosporales</taxon>
        <taxon>Lophiostomataceae</taxon>
        <taxon>Lophiostoma</taxon>
    </lineage>
</organism>
<dbReference type="OrthoDB" id="31183at2759"/>
<dbReference type="Gene3D" id="1.25.10.10">
    <property type="entry name" value="Leucine-rich Repeat Variant"/>
    <property type="match status" value="3"/>
</dbReference>
<dbReference type="InterPro" id="IPR040191">
    <property type="entry name" value="UTP10"/>
</dbReference>
<evidence type="ECO:0000256" key="7">
    <source>
        <dbReference type="ARBA" id="ARBA00022737"/>
    </source>
</evidence>
<comment type="subunit">
    <text evidence="3 12">Component of the ribosomal small subunit (SSU) processome.</text>
</comment>
<dbReference type="InterPro" id="IPR056473">
    <property type="entry name" value="HEAT_Utp10/HEAT1"/>
</dbReference>
<proteinExistence type="inferred from homology"/>
<feature type="repeat" description="HEAT" evidence="11">
    <location>
        <begin position="581"/>
        <end position="619"/>
    </location>
</feature>